<keyword evidence="4" id="KW-0443">Lipid metabolism</keyword>
<dbReference type="Proteomes" id="UP000772196">
    <property type="component" value="Unassembled WGS sequence"/>
</dbReference>
<keyword evidence="9" id="KW-1185">Reference proteome</keyword>
<evidence type="ECO:0000256" key="5">
    <source>
        <dbReference type="ARBA" id="ARBA00023315"/>
    </source>
</evidence>
<evidence type="ECO:0000256" key="3">
    <source>
        <dbReference type="ARBA" id="ARBA00022679"/>
    </source>
</evidence>
<comment type="caution">
    <text evidence="8">The sequence shown here is derived from an EMBL/GenBank/DDBJ whole genome shotgun (WGS) entry which is preliminary data.</text>
</comment>
<evidence type="ECO:0000256" key="4">
    <source>
        <dbReference type="ARBA" id="ARBA00023098"/>
    </source>
</evidence>
<dbReference type="SUPFAM" id="SSF69593">
    <property type="entry name" value="Glycerol-3-phosphate (1)-acyltransferase"/>
    <property type="match status" value="1"/>
</dbReference>
<dbReference type="InterPro" id="IPR002123">
    <property type="entry name" value="Plipid/glycerol_acylTrfase"/>
</dbReference>
<accession>A0ABX1GZA6</accession>
<protein>
    <submittedName>
        <fullName evidence="8">1-acyl-sn-glycerol-3-phosphate acyltransferase</fullName>
    </submittedName>
</protein>
<dbReference type="PANTHER" id="PTHR10434">
    <property type="entry name" value="1-ACYL-SN-GLYCEROL-3-PHOSPHATE ACYLTRANSFERASE"/>
    <property type="match status" value="1"/>
</dbReference>
<sequence length="223" mass="23388">MAGSTEVPGSGRAVGSAPAGGPGTLVVANHVSWLDVPALLAVEPVALLAKRQVGGWPVVGTLARRLGTRFVHRERLRELPYLVEDLARLLASGRSVLVFPQATTWCSVAGGGFHQACFQAAVETGAPVRPVTLDYFQGTARTRWAGFLGEEHFGSSLRRVTGAAGLTVRITAHPPLTGTDRRVLAERARIAVLGGQLPVHPGAGRRGVEREGAGLRGAGRWTG</sequence>
<keyword evidence="3" id="KW-0808">Transferase</keyword>
<dbReference type="Pfam" id="PF01553">
    <property type="entry name" value="Acyltransferase"/>
    <property type="match status" value="1"/>
</dbReference>
<feature type="compositionally biased region" description="Gly residues" evidence="6">
    <location>
        <begin position="214"/>
        <end position="223"/>
    </location>
</feature>
<dbReference type="CDD" id="cd07989">
    <property type="entry name" value="LPLAT_AGPAT-like"/>
    <property type="match status" value="1"/>
</dbReference>
<dbReference type="SMART" id="SM00563">
    <property type="entry name" value="PlsC"/>
    <property type="match status" value="1"/>
</dbReference>
<name>A0ABX1GZA6_9ACTN</name>
<evidence type="ECO:0000313" key="9">
    <source>
        <dbReference type="Proteomes" id="UP000772196"/>
    </source>
</evidence>
<reference evidence="8 9" key="1">
    <citation type="submission" date="2020-04" db="EMBL/GenBank/DDBJ databases">
        <title>Phylogenetic Diversity and Antibacterial Activity against Ralstonia solanacearum of Endophytic Actinomycete Isolated from Moss.</title>
        <authorList>
            <person name="Zhuang X."/>
        </authorList>
    </citation>
    <scope>NUCLEOTIDE SEQUENCE [LARGE SCALE GENOMIC DNA]</scope>
    <source>
        <strain evidence="8 9">LD120</strain>
    </source>
</reference>
<feature type="region of interest" description="Disordered" evidence="6">
    <location>
        <begin position="202"/>
        <end position="223"/>
    </location>
</feature>
<dbReference type="GO" id="GO:0016746">
    <property type="term" value="F:acyltransferase activity"/>
    <property type="evidence" value="ECO:0007669"/>
    <property type="project" value="UniProtKB-KW"/>
</dbReference>
<organism evidence="8 9">
    <name type="scientific">Streptomyces physcomitrii</name>
    <dbReference type="NCBI Taxonomy" id="2724184"/>
    <lineage>
        <taxon>Bacteria</taxon>
        <taxon>Bacillati</taxon>
        <taxon>Actinomycetota</taxon>
        <taxon>Actinomycetes</taxon>
        <taxon>Kitasatosporales</taxon>
        <taxon>Streptomycetaceae</taxon>
        <taxon>Streptomyces</taxon>
    </lineage>
</organism>
<evidence type="ECO:0000256" key="2">
    <source>
        <dbReference type="ARBA" id="ARBA00022516"/>
    </source>
</evidence>
<proteinExistence type="predicted"/>
<dbReference type="PANTHER" id="PTHR10434:SF64">
    <property type="entry name" value="1-ACYL-SN-GLYCEROL-3-PHOSPHATE ACYLTRANSFERASE-RELATED"/>
    <property type="match status" value="1"/>
</dbReference>
<comment type="pathway">
    <text evidence="1">Lipid metabolism.</text>
</comment>
<evidence type="ECO:0000313" key="8">
    <source>
        <dbReference type="EMBL" id="NKI40339.1"/>
    </source>
</evidence>
<evidence type="ECO:0000256" key="6">
    <source>
        <dbReference type="SAM" id="MobiDB-lite"/>
    </source>
</evidence>
<keyword evidence="5 8" id="KW-0012">Acyltransferase</keyword>
<feature type="domain" description="Phospholipid/glycerol acyltransferase" evidence="7">
    <location>
        <begin position="24"/>
        <end position="136"/>
    </location>
</feature>
<evidence type="ECO:0000256" key="1">
    <source>
        <dbReference type="ARBA" id="ARBA00005189"/>
    </source>
</evidence>
<keyword evidence="2" id="KW-0444">Lipid biosynthesis</keyword>
<dbReference type="EMBL" id="JAAWWP010000002">
    <property type="protein sequence ID" value="NKI40339.1"/>
    <property type="molecule type" value="Genomic_DNA"/>
</dbReference>
<evidence type="ECO:0000259" key="7">
    <source>
        <dbReference type="SMART" id="SM00563"/>
    </source>
</evidence>
<gene>
    <name evidence="8" type="ORF">HFV08_03555</name>
</gene>